<name>A0A286RGW0_9BACT</name>
<reference evidence="1 2" key="1">
    <citation type="journal article" name="Front. Microbiol.">
        <title>Sugar Metabolism of the First Thermophilic Planctomycete Thermogutta terrifontis: Comparative Genomic and Transcriptomic Approaches.</title>
        <authorList>
            <person name="Elcheninov A.G."/>
            <person name="Menzel P."/>
            <person name="Gudbergsdottir S.R."/>
            <person name="Slesarev A.I."/>
            <person name="Kadnikov V.V."/>
            <person name="Krogh A."/>
            <person name="Bonch-Osmolovskaya E.A."/>
            <person name="Peng X."/>
            <person name="Kublanov I.V."/>
        </authorList>
    </citation>
    <scope>NUCLEOTIDE SEQUENCE [LARGE SCALE GENOMIC DNA]</scope>
    <source>
        <strain evidence="1 2">R1</strain>
    </source>
</reference>
<accession>A0A286RGW0</accession>
<dbReference type="Proteomes" id="UP000215086">
    <property type="component" value="Chromosome"/>
</dbReference>
<evidence type="ECO:0000313" key="2">
    <source>
        <dbReference type="Proteomes" id="UP000215086"/>
    </source>
</evidence>
<protein>
    <submittedName>
        <fullName evidence="1">Uncharacterized protein</fullName>
    </submittedName>
</protein>
<dbReference type="KEGG" id="ttf:THTE_2602"/>
<gene>
    <name evidence="1" type="ORF">THTE_2602</name>
</gene>
<evidence type="ECO:0000313" key="1">
    <source>
        <dbReference type="EMBL" id="ASV75204.1"/>
    </source>
</evidence>
<keyword evidence="2" id="KW-1185">Reference proteome</keyword>
<dbReference type="AlphaFoldDB" id="A0A286RGW0"/>
<sequence length="45" mass="4914">MCSGRYPPTVETLAASGLSVGFLDLTIHTDSILREALTHRDLEEP</sequence>
<proteinExistence type="predicted"/>
<organism evidence="1 2">
    <name type="scientific">Thermogutta terrifontis</name>
    <dbReference type="NCBI Taxonomy" id="1331910"/>
    <lineage>
        <taxon>Bacteria</taxon>
        <taxon>Pseudomonadati</taxon>
        <taxon>Planctomycetota</taxon>
        <taxon>Planctomycetia</taxon>
        <taxon>Pirellulales</taxon>
        <taxon>Thermoguttaceae</taxon>
        <taxon>Thermogutta</taxon>
    </lineage>
</organism>
<dbReference type="EMBL" id="CP018477">
    <property type="protein sequence ID" value="ASV75204.1"/>
    <property type="molecule type" value="Genomic_DNA"/>
</dbReference>